<proteinExistence type="predicted"/>
<dbReference type="InterPro" id="IPR036291">
    <property type="entry name" value="NAD(P)-bd_dom_sf"/>
</dbReference>
<dbReference type="AlphaFoldDB" id="A0A4Q9AXV7"/>
<dbReference type="InterPro" id="IPR006108">
    <property type="entry name" value="3HC_DH_C"/>
</dbReference>
<keyword evidence="1" id="KW-0560">Oxidoreductase</keyword>
<dbReference type="Gene3D" id="3.40.50.720">
    <property type="entry name" value="NAD(P)-binding Rossmann-like Domain"/>
    <property type="match status" value="1"/>
</dbReference>
<gene>
    <name evidence="5" type="ORF">ETP66_10230</name>
</gene>
<evidence type="ECO:0000313" key="5">
    <source>
        <dbReference type="EMBL" id="TBH16549.1"/>
    </source>
</evidence>
<dbReference type="GO" id="GO:0016616">
    <property type="term" value="F:oxidoreductase activity, acting on the CH-OH group of donors, NAD or NADP as acceptor"/>
    <property type="evidence" value="ECO:0007669"/>
    <property type="project" value="InterPro"/>
</dbReference>
<evidence type="ECO:0000256" key="2">
    <source>
        <dbReference type="SAM" id="Phobius"/>
    </source>
</evidence>
<keyword evidence="2" id="KW-0812">Transmembrane</keyword>
<evidence type="ECO:0000259" key="3">
    <source>
        <dbReference type="Pfam" id="PF00725"/>
    </source>
</evidence>
<dbReference type="GO" id="GO:0070403">
    <property type="term" value="F:NAD+ binding"/>
    <property type="evidence" value="ECO:0007669"/>
    <property type="project" value="InterPro"/>
</dbReference>
<protein>
    <submittedName>
        <fullName evidence="5">3-hydroxyacyl-CoA dehydrogenase</fullName>
    </submittedName>
</protein>
<dbReference type="Pfam" id="PF02737">
    <property type="entry name" value="3HCDH_N"/>
    <property type="match status" value="1"/>
</dbReference>
<reference evidence="5 6" key="1">
    <citation type="submission" date="2019-02" db="EMBL/GenBank/DDBJ databases">
        <title>Thermus sp. a novel from hot spring.</title>
        <authorList>
            <person name="Zhao Z."/>
        </authorList>
    </citation>
    <scope>NUCLEOTIDE SEQUENCE [LARGE SCALE GENOMIC DNA]</scope>
    <source>
        <strain evidence="5 6">CFH 72773T</strain>
    </source>
</reference>
<feature type="domain" description="3-hydroxyacyl-CoA dehydrogenase NAD binding" evidence="4">
    <location>
        <begin position="15"/>
        <end position="196"/>
    </location>
</feature>
<dbReference type="PANTHER" id="PTHR48075:SF7">
    <property type="entry name" value="3-HYDROXYACYL-COA DEHYDROGENASE-RELATED"/>
    <property type="match status" value="1"/>
</dbReference>
<dbReference type="PANTHER" id="PTHR48075">
    <property type="entry name" value="3-HYDROXYACYL-COA DEHYDROGENASE FAMILY PROTEIN"/>
    <property type="match status" value="1"/>
</dbReference>
<dbReference type="Proteomes" id="UP000292858">
    <property type="component" value="Unassembled WGS sequence"/>
</dbReference>
<accession>A0A4Q9AXV7</accession>
<sequence length="703" mass="78104">MDETERGRKMIQIEKVGVIGAGSMGSAIAALAASYGLEVVLLDIKGEANNPSRVARLGIEQALTRGDFFVPEAINNIRVGNLNEHFDLLSTCDWIIEAVVEDATIKRELFLNLKAVLKPRAYISTNTSTFTLKQLLPSGLDEWTPRFYATHFFNPPRRHILCELTNLVGERDKFLDAFSTFLSRDLGRRVLVVKDTPGFVANRLGIYSWVRAIRLGDELGITPEEVDALTGPAIGRPRSATFKTIDFTGLDILVLGVKNLRDATGDDFVLPSWIEHLFRQGKLGRKSGAGIFRFEKGVAFTFDPHAREYRPFLEPAIPGLKEALSKPFPERIWFLLELSNVYGYFLRRLLADTFAYVLTVTPEISPDIVTVDKALEWGFGWSMGPYAQMDYLGLAKVKTLLEESGHGSAIEVLGRAIRHGRFFGENKFLDLKAGGFIPSHVSPNAATVRYVELRRALDEAGVVKGPEEVWLMRVGSVERAVEQIRKIEQEQPAALVLVLSIDPKYPYGQLLDAAEKGDEAEIQRILGVTGDLLLTLARLRMPMIAVLDTDLSGLNTMVGLIADVVMAPVQIFVSPEEPKDRIPPFGAAALIDSLNPSLGGIFSEAGLVQILKKSCLVYSNTDKALEDAVWLGTKLRISGIKRRIINRLWGFSDKLKEEVSSLQTNIKNDAFIDAIRAATREVHRRAQEKEVGKNVYDSKRADR</sequence>
<keyword evidence="2" id="KW-1133">Transmembrane helix</keyword>
<name>A0A4Q9AXV7_9DEIN</name>
<evidence type="ECO:0000313" key="6">
    <source>
        <dbReference type="Proteomes" id="UP000292858"/>
    </source>
</evidence>
<evidence type="ECO:0000256" key="1">
    <source>
        <dbReference type="ARBA" id="ARBA00023002"/>
    </source>
</evidence>
<organism evidence="5 6">
    <name type="scientific">Thermus thermamylovorans</name>
    <dbReference type="NCBI Taxonomy" id="2509362"/>
    <lineage>
        <taxon>Bacteria</taxon>
        <taxon>Thermotogati</taxon>
        <taxon>Deinococcota</taxon>
        <taxon>Deinococci</taxon>
        <taxon>Thermales</taxon>
        <taxon>Thermaceae</taxon>
        <taxon>Thermus</taxon>
    </lineage>
</organism>
<dbReference type="Pfam" id="PF00725">
    <property type="entry name" value="3HCDH"/>
    <property type="match status" value="2"/>
</dbReference>
<comment type="caution">
    <text evidence="5">The sequence shown here is derived from an EMBL/GenBank/DDBJ whole genome shotgun (WGS) entry which is preliminary data.</text>
</comment>
<dbReference type="GO" id="GO:0006631">
    <property type="term" value="P:fatty acid metabolic process"/>
    <property type="evidence" value="ECO:0007669"/>
    <property type="project" value="InterPro"/>
</dbReference>
<keyword evidence="2" id="KW-0472">Membrane</keyword>
<feature type="domain" description="3-hydroxyacyl-CoA dehydrogenase C-terminal" evidence="3">
    <location>
        <begin position="198"/>
        <end position="292"/>
    </location>
</feature>
<feature type="domain" description="3-hydroxyacyl-CoA dehydrogenase C-terminal" evidence="3">
    <location>
        <begin position="343"/>
        <end position="402"/>
    </location>
</feature>
<dbReference type="EMBL" id="SIJL01000017">
    <property type="protein sequence ID" value="TBH16549.1"/>
    <property type="molecule type" value="Genomic_DNA"/>
</dbReference>
<dbReference type="SUPFAM" id="SSF51735">
    <property type="entry name" value="NAD(P)-binding Rossmann-fold domains"/>
    <property type="match status" value="1"/>
</dbReference>
<dbReference type="InterPro" id="IPR006176">
    <property type="entry name" value="3-OHacyl-CoA_DH_NAD-bd"/>
</dbReference>
<keyword evidence="6" id="KW-1185">Reference proteome</keyword>
<dbReference type="SUPFAM" id="SSF48179">
    <property type="entry name" value="6-phosphogluconate dehydrogenase C-terminal domain-like"/>
    <property type="match status" value="2"/>
</dbReference>
<dbReference type="Gene3D" id="1.10.1040.50">
    <property type="match status" value="1"/>
</dbReference>
<feature type="transmembrane region" description="Helical" evidence="2">
    <location>
        <begin position="16"/>
        <end position="37"/>
    </location>
</feature>
<dbReference type="RefSeq" id="WP_130842518.1">
    <property type="nucleotide sequence ID" value="NZ_SIJL01000017.1"/>
</dbReference>
<dbReference type="InterPro" id="IPR008927">
    <property type="entry name" value="6-PGluconate_DH-like_C_sf"/>
</dbReference>
<evidence type="ECO:0000259" key="4">
    <source>
        <dbReference type="Pfam" id="PF02737"/>
    </source>
</evidence>
<dbReference type="OrthoDB" id="9815331at2"/>